<dbReference type="InterPro" id="IPR000859">
    <property type="entry name" value="CUB_dom"/>
</dbReference>
<dbReference type="SUPFAM" id="SSF49854">
    <property type="entry name" value="Spermadhesin, CUB domain"/>
    <property type="match status" value="2"/>
</dbReference>
<evidence type="ECO:0000256" key="4">
    <source>
        <dbReference type="ARBA" id="ARBA00022729"/>
    </source>
</evidence>
<feature type="chain" id="PRO_5044254275" evidence="11">
    <location>
        <begin position="16"/>
        <end position="538"/>
    </location>
</feature>
<keyword evidence="7" id="KW-0865">Zymogen</keyword>
<keyword evidence="3 10" id="KW-0645">Protease</keyword>
<evidence type="ECO:0000313" key="14">
    <source>
        <dbReference type="EMBL" id="WXI02689.1"/>
    </source>
</evidence>
<dbReference type="Pfam" id="PF00431">
    <property type="entry name" value="CUB"/>
    <property type="match status" value="1"/>
</dbReference>
<dbReference type="PANTHER" id="PTHR24252">
    <property type="entry name" value="ACROSIN-RELATED"/>
    <property type="match status" value="1"/>
</dbReference>
<evidence type="ECO:0000256" key="11">
    <source>
        <dbReference type="SAM" id="SignalP"/>
    </source>
</evidence>
<dbReference type="GO" id="GO:0006508">
    <property type="term" value="P:proteolysis"/>
    <property type="evidence" value="ECO:0007669"/>
    <property type="project" value="UniProtKB-KW"/>
</dbReference>
<evidence type="ECO:0000256" key="3">
    <source>
        <dbReference type="ARBA" id="ARBA00022670"/>
    </source>
</evidence>
<proteinExistence type="evidence at transcript level"/>
<evidence type="ECO:0000256" key="10">
    <source>
        <dbReference type="RuleBase" id="RU363034"/>
    </source>
</evidence>
<dbReference type="InterPro" id="IPR033116">
    <property type="entry name" value="TRYPSIN_SER"/>
</dbReference>
<evidence type="ECO:0000256" key="9">
    <source>
        <dbReference type="PROSITE-ProRule" id="PRU00059"/>
    </source>
</evidence>
<dbReference type="PROSITE" id="PS50240">
    <property type="entry name" value="TRYPSIN_DOM"/>
    <property type="match status" value="1"/>
</dbReference>
<keyword evidence="4 11" id="KW-0732">Signal</keyword>
<evidence type="ECO:0000256" key="5">
    <source>
        <dbReference type="ARBA" id="ARBA00022801"/>
    </source>
</evidence>
<evidence type="ECO:0000259" key="13">
    <source>
        <dbReference type="PROSITE" id="PS50240"/>
    </source>
</evidence>
<evidence type="ECO:0000259" key="12">
    <source>
        <dbReference type="PROSITE" id="PS01180"/>
    </source>
</evidence>
<dbReference type="SMART" id="SM00020">
    <property type="entry name" value="Tryp_SPc"/>
    <property type="match status" value="1"/>
</dbReference>
<keyword evidence="8 9" id="KW-1015">Disulfide bond</keyword>
<comment type="caution">
    <text evidence="9">Lacks conserved residue(s) required for the propagation of feature annotation.</text>
</comment>
<protein>
    <submittedName>
        <fullName evidence="14">Venom S1 protease with CUB domain 2</fullName>
    </submittedName>
</protein>
<dbReference type="FunFam" id="2.40.10.10:FF:000146">
    <property type="entry name" value="Serine protease 53"/>
    <property type="match status" value="1"/>
</dbReference>
<accession>A0AB38ZEG8</accession>
<evidence type="ECO:0000256" key="7">
    <source>
        <dbReference type="ARBA" id="ARBA00023145"/>
    </source>
</evidence>
<comment type="subcellular location">
    <subcellularLocation>
        <location evidence="1">Secreted</location>
    </subcellularLocation>
</comment>
<dbReference type="CDD" id="cd00190">
    <property type="entry name" value="Tryp_SPc"/>
    <property type="match status" value="1"/>
</dbReference>
<dbReference type="InterPro" id="IPR035914">
    <property type="entry name" value="Sperma_CUB_dom_sf"/>
</dbReference>
<dbReference type="PROSITE" id="PS00134">
    <property type="entry name" value="TRYPSIN_HIS"/>
    <property type="match status" value="1"/>
</dbReference>
<dbReference type="AlphaFoldDB" id="A0AB38ZEG8"/>
<dbReference type="Gene3D" id="2.40.10.10">
    <property type="entry name" value="Trypsin-like serine proteases"/>
    <property type="match status" value="1"/>
</dbReference>
<dbReference type="CDD" id="cd00041">
    <property type="entry name" value="CUB"/>
    <property type="match status" value="1"/>
</dbReference>
<dbReference type="EMBL" id="PP517439">
    <property type="protein sequence ID" value="WXI02689.1"/>
    <property type="molecule type" value="mRNA"/>
</dbReference>
<dbReference type="InterPro" id="IPR009003">
    <property type="entry name" value="Peptidase_S1_PA"/>
</dbReference>
<organism evidence="14">
    <name type="scientific">Oncocephalus sp</name>
    <dbReference type="NCBI Taxonomy" id="2944721"/>
    <lineage>
        <taxon>Eukaryota</taxon>
        <taxon>Metazoa</taxon>
        <taxon>Ecdysozoa</taxon>
        <taxon>Arthropoda</taxon>
        <taxon>Hexapoda</taxon>
        <taxon>Insecta</taxon>
        <taxon>Pterygota</taxon>
        <taxon>Neoptera</taxon>
        <taxon>Paraneoptera</taxon>
        <taxon>Hemiptera</taxon>
        <taxon>Heteroptera</taxon>
        <taxon>Panheteroptera</taxon>
        <taxon>Cimicomorpha</taxon>
        <taxon>Reduviidae</taxon>
        <taxon>Stenopodainae</taxon>
        <taxon>Oncocephalus</taxon>
    </lineage>
</organism>
<dbReference type="PRINTS" id="PR00722">
    <property type="entry name" value="CHYMOTRYPSIN"/>
</dbReference>
<evidence type="ECO:0000256" key="2">
    <source>
        <dbReference type="ARBA" id="ARBA00022525"/>
    </source>
</evidence>
<evidence type="ECO:0000256" key="1">
    <source>
        <dbReference type="ARBA" id="ARBA00004613"/>
    </source>
</evidence>
<keyword evidence="2" id="KW-0964">Secreted</keyword>
<dbReference type="PROSITE" id="PS01180">
    <property type="entry name" value="CUB"/>
    <property type="match status" value="1"/>
</dbReference>
<dbReference type="GO" id="GO:0005576">
    <property type="term" value="C:extracellular region"/>
    <property type="evidence" value="ECO:0007669"/>
    <property type="project" value="UniProtKB-SubCell"/>
</dbReference>
<reference evidence="14" key="1">
    <citation type="submission" date="2024-03" db="EMBL/GenBank/DDBJ databases">
        <title>Venom adaptation and exaptation during the trophic switch to blood-feeding by kissing bugs (Reduviidae: Triatominae).</title>
        <authorList>
            <person name="Zdenek C.N."/>
            <person name="Cardoso F.C."/>
            <person name="Robinson S.D."/>
            <person name="Mercedes R.S."/>
            <person name="Raidjoe E.R."/>
            <person name="Hernandez-Vargas M.J."/>
            <person name="Jin J."/>
            <person name="Corzo G."/>
            <person name="Vetter I."/>
            <person name="King G.F."/>
            <person name="Fry B.G."/>
            <person name="Walker A."/>
        </authorList>
    </citation>
    <scope>NUCLEOTIDE SEQUENCE</scope>
</reference>
<keyword evidence="6 10" id="KW-0720">Serine protease</keyword>
<evidence type="ECO:0000256" key="8">
    <source>
        <dbReference type="ARBA" id="ARBA00023157"/>
    </source>
</evidence>
<dbReference type="InterPro" id="IPR018114">
    <property type="entry name" value="TRYPSIN_HIS"/>
</dbReference>
<sequence>MMRLLWLLLLGAVSATPVPKRAEMYISKGQEIPIESPDYPRIPEAGTKITWLIDAEPHINVLLVCEDLRISPSTNCEKGYFLVHDGVRQEKYCGSENGLTVKSVANRMILEFDVTWSSGLAKCIIKGVAEDEGTKEPGSSGTGTGDGKITLTPGGAAYDDIYISYIQRDTHKKWEFITTPGTRISLHCTEILMSERCEEGRVEIIDGNTRENLCGFRYAYKKISTGNTLTVELTTTVWRSGRLNCLVQAVTGPISFQYRNIISREVDSSEYGKRPGVRQTDCKCGWSAKTPGRIVNGQEVAEGQYPWVVTLNHLGSHLCGGSIITAYHILTAAHCVDGREARNFQIFTGTTNNKHTRHGEVIPVKEIISHDYRRKDYHENDIAIMLLERQIQFTDRIGPVCLTPTKVNLDHAFITVMGWGALGEEGGWRNPEQMMRAHMRVVDYNTCSYLWYRKFETASPNRVCTWASNRDSCFGDSGGPLVWLDPETNRYTQIGLVSFGRGCNTDFPKVNSNVAHYYSWIQEIIKRTYPGVMTCKKI</sequence>
<feature type="domain" description="Peptidase S1" evidence="13">
    <location>
        <begin position="294"/>
        <end position="526"/>
    </location>
</feature>
<feature type="domain" description="CUB" evidence="12">
    <location>
        <begin position="34"/>
        <end position="112"/>
    </location>
</feature>
<feature type="disulfide bond" evidence="9">
    <location>
        <begin position="76"/>
        <end position="93"/>
    </location>
</feature>
<dbReference type="InterPro" id="IPR001314">
    <property type="entry name" value="Peptidase_S1A"/>
</dbReference>
<dbReference type="PROSITE" id="PS00135">
    <property type="entry name" value="TRYPSIN_SER"/>
    <property type="match status" value="1"/>
</dbReference>
<dbReference type="Gene3D" id="2.60.120.290">
    <property type="entry name" value="Spermadhesin, CUB domain"/>
    <property type="match status" value="2"/>
</dbReference>
<dbReference type="SUPFAM" id="SSF50494">
    <property type="entry name" value="Trypsin-like serine proteases"/>
    <property type="match status" value="1"/>
</dbReference>
<dbReference type="GO" id="GO:0004252">
    <property type="term" value="F:serine-type endopeptidase activity"/>
    <property type="evidence" value="ECO:0007669"/>
    <property type="project" value="InterPro"/>
</dbReference>
<dbReference type="Pfam" id="PF00089">
    <property type="entry name" value="Trypsin"/>
    <property type="match status" value="1"/>
</dbReference>
<name>A0AB38ZEG8_9HEMI</name>
<keyword evidence="5 10" id="KW-0378">Hydrolase</keyword>
<dbReference type="PANTHER" id="PTHR24252:SF7">
    <property type="entry name" value="HYALIN"/>
    <property type="match status" value="1"/>
</dbReference>
<feature type="signal peptide" evidence="11">
    <location>
        <begin position="1"/>
        <end position="15"/>
    </location>
</feature>
<evidence type="ECO:0000256" key="6">
    <source>
        <dbReference type="ARBA" id="ARBA00022825"/>
    </source>
</evidence>
<dbReference type="InterPro" id="IPR001254">
    <property type="entry name" value="Trypsin_dom"/>
</dbReference>
<dbReference type="InterPro" id="IPR043504">
    <property type="entry name" value="Peptidase_S1_PA_chymotrypsin"/>
</dbReference>